<dbReference type="Gene3D" id="2.60.120.10">
    <property type="entry name" value="Jelly Rolls"/>
    <property type="match status" value="1"/>
</dbReference>
<dbReference type="InterPro" id="IPR050807">
    <property type="entry name" value="TransReg_Diox_bact_type"/>
</dbReference>
<dbReference type="SUPFAM" id="SSF51182">
    <property type="entry name" value="RmlC-like cupins"/>
    <property type="match status" value="1"/>
</dbReference>
<evidence type="ECO:0000259" key="2">
    <source>
        <dbReference type="PROSITE" id="PS50943"/>
    </source>
</evidence>
<dbReference type="EMBL" id="JBEPMB010000002">
    <property type="protein sequence ID" value="MET3613801.1"/>
    <property type="molecule type" value="Genomic_DNA"/>
</dbReference>
<dbReference type="InterPro" id="IPR014710">
    <property type="entry name" value="RmlC-like_jellyroll"/>
</dbReference>
<keyword evidence="1" id="KW-0238">DNA-binding</keyword>
<reference evidence="3 4" key="1">
    <citation type="submission" date="2024-06" db="EMBL/GenBank/DDBJ databases">
        <title>Genomic Encyclopedia of Type Strains, Phase IV (KMG-IV): sequencing the most valuable type-strain genomes for metagenomic binning, comparative biology and taxonomic classification.</title>
        <authorList>
            <person name="Goeker M."/>
        </authorList>
    </citation>
    <scope>NUCLEOTIDE SEQUENCE [LARGE SCALE GENOMIC DNA]</scope>
    <source>
        <strain evidence="3 4">DSM 29780</strain>
    </source>
</reference>
<dbReference type="PANTHER" id="PTHR46797">
    <property type="entry name" value="HTH-TYPE TRANSCRIPTIONAL REGULATOR"/>
    <property type="match status" value="1"/>
</dbReference>
<dbReference type="InterPro" id="IPR011051">
    <property type="entry name" value="RmlC_Cupin_sf"/>
</dbReference>
<sequence>MEDSNGDLEKNIGSSLKALRIARAMTLDQLASASGVSRAMISKIERGEASPTAVLLARLLTPLDETLSGFFSNTNETLRPLSRRSEQPVWRDPETGYVRRAVSPRGHPINVDLVEVDLPAGARVALPPMQFNPPQMQYVWLLEGALSMECDGASHDLNIGDCLFMGLESGITFHNRSSQPCRYAVVLKKG</sequence>
<dbReference type="SUPFAM" id="SSF47413">
    <property type="entry name" value="lambda repressor-like DNA-binding domains"/>
    <property type="match status" value="1"/>
</dbReference>
<accession>A0ABV2IZE1</accession>
<protein>
    <submittedName>
        <fullName evidence="3">Transcriptional regulator with XRE-family HTH domain</fullName>
    </submittedName>
</protein>
<keyword evidence="4" id="KW-1185">Reference proteome</keyword>
<dbReference type="PANTHER" id="PTHR46797:SF10">
    <property type="entry name" value="BLR1115 PROTEIN"/>
    <property type="match status" value="1"/>
</dbReference>
<dbReference type="Gene3D" id="1.10.260.40">
    <property type="entry name" value="lambda repressor-like DNA-binding domains"/>
    <property type="match status" value="1"/>
</dbReference>
<evidence type="ECO:0000256" key="1">
    <source>
        <dbReference type="ARBA" id="ARBA00023125"/>
    </source>
</evidence>
<dbReference type="CDD" id="cd02209">
    <property type="entry name" value="cupin_XRE_C"/>
    <property type="match status" value="1"/>
</dbReference>
<dbReference type="SMART" id="SM00530">
    <property type="entry name" value="HTH_XRE"/>
    <property type="match status" value="1"/>
</dbReference>
<organism evidence="3 4">
    <name type="scientific">Rhizobium aquaticum</name>
    <dbReference type="NCBI Taxonomy" id="1549636"/>
    <lineage>
        <taxon>Bacteria</taxon>
        <taxon>Pseudomonadati</taxon>
        <taxon>Pseudomonadota</taxon>
        <taxon>Alphaproteobacteria</taxon>
        <taxon>Hyphomicrobiales</taxon>
        <taxon>Rhizobiaceae</taxon>
        <taxon>Rhizobium/Agrobacterium group</taxon>
        <taxon>Rhizobium</taxon>
    </lineage>
</organism>
<evidence type="ECO:0000313" key="4">
    <source>
        <dbReference type="Proteomes" id="UP001549047"/>
    </source>
</evidence>
<dbReference type="PROSITE" id="PS50943">
    <property type="entry name" value="HTH_CROC1"/>
    <property type="match status" value="1"/>
</dbReference>
<dbReference type="Pfam" id="PF01381">
    <property type="entry name" value="HTH_3"/>
    <property type="match status" value="1"/>
</dbReference>
<dbReference type="Proteomes" id="UP001549047">
    <property type="component" value="Unassembled WGS sequence"/>
</dbReference>
<evidence type="ECO:0000313" key="3">
    <source>
        <dbReference type="EMBL" id="MET3613801.1"/>
    </source>
</evidence>
<gene>
    <name evidence="3" type="ORF">ABID16_002130</name>
</gene>
<name>A0ABV2IZE1_9HYPH</name>
<feature type="domain" description="HTH cro/C1-type" evidence="2">
    <location>
        <begin position="16"/>
        <end position="70"/>
    </location>
</feature>
<comment type="caution">
    <text evidence="3">The sequence shown here is derived from an EMBL/GenBank/DDBJ whole genome shotgun (WGS) entry which is preliminary data.</text>
</comment>
<dbReference type="CDD" id="cd00093">
    <property type="entry name" value="HTH_XRE"/>
    <property type="match status" value="1"/>
</dbReference>
<dbReference type="InterPro" id="IPR001387">
    <property type="entry name" value="Cro/C1-type_HTH"/>
</dbReference>
<proteinExistence type="predicted"/>
<dbReference type="InterPro" id="IPR010982">
    <property type="entry name" value="Lambda_DNA-bd_dom_sf"/>
</dbReference>